<protein>
    <submittedName>
        <fullName evidence="2">Alcohol dehydrogenase</fullName>
    </submittedName>
</protein>
<dbReference type="PANTHER" id="PTHR39426">
    <property type="entry name" value="HOMOLOGY TO DEATH-ON-CURING PROTEIN OF PHAGE P1"/>
    <property type="match status" value="1"/>
</dbReference>
<dbReference type="GO" id="GO:0016301">
    <property type="term" value="F:kinase activity"/>
    <property type="evidence" value="ECO:0007669"/>
    <property type="project" value="InterPro"/>
</dbReference>
<evidence type="ECO:0000313" key="2">
    <source>
        <dbReference type="EMBL" id="QGS11793.1"/>
    </source>
</evidence>
<evidence type="ECO:0000259" key="1">
    <source>
        <dbReference type="PROSITE" id="PS51459"/>
    </source>
</evidence>
<reference evidence="2 3" key="1">
    <citation type="submission" date="2019-11" db="EMBL/GenBank/DDBJ databases">
        <title>FDA dAtabase for Regulatory Grade micrObial Sequences (FDA-ARGOS): Supporting development and validation of Infectious Disease Dx tests.</title>
        <authorList>
            <person name="Stonesifer R."/>
            <person name="Tallon L."/>
            <person name="Sadzewicz L."/>
            <person name="Vavikolanu K."/>
            <person name="Mehta A."/>
            <person name="Aluvathingal J."/>
            <person name="Nadendla S."/>
            <person name="Myers T."/>
            <person name="Yan Y."/>
            <person name="Sichtig H."/>
        </authorList>
    </citation>
    <scope>NUCLEOTIDE SEQUENCE [LARGE SCALE GENOMIC DNA]</scope>
    <source>
        <strain evidence="2 3">FDAARGOS_732</strain>
    </source>
</reference>
<evidence type="ECO:0000313" key="3">
    <source>
        <dbReference type="Proteomes" id="UP000424490"/>
    </source>
</evidence>
<name>A0A857ACQ4_9ACTO</name>
<dbReference type="Pfam" id="PF02661">
    <property type="entry name" value="Fic"/>
    <property type="match status" value="1"/>
</dbReference>
<dbReference type="Proteomes" id="UP000424490">
    <property type="component" value="Chromosome"/>
</dbReference>
<sequence length="127" mass="13742">MPCEFLSLEDLLDIMTALRIGPVRDLGLLNAAALRPQTTLMGQDAYPSTAAKAAALLESLTKNHALIDGNKRLAWAACSVFLSLNALEIRETVSNDDVYELVIAVASSDVTFEHVCITLSEWTATHP</sequence>
<dbReference type="InterPro" id="IPR053737">
    <property type="entry name" value="Type_II_TA_Toxin"/>
</dbReference>
<proteinExistence type="predicted"/>
<dbReference type="PANTHER" id="PTHR39426:SF1">
    <property type="entry name" value="HOMOLOGY TO DEATH-ON-CURING PROTEIN OF PHAGE P1"/>
    <property type="match status" value="1"/>
</dbReference>
<feature type="domain" description="Fido" evidence="1">
    <location>
        <begin position="6"/>
        <end position="125"/>
    </location>
</feature>
<dbReference type="RefSeq" id="WP_003797350.1">
    <property type="nucleotide sequence ID" value="NZ_CP046315.1"/>
</dbReference>
<dbReference type="Gene3D" id="1.20.120.1870">
    <property type="entry name" value="Fic/DOC protein, Fido domain"/>
    <property type="match status" value="1"/>
</dbReference>
<accession>A0A857ACQ4</accession>
<dbReference type="InterPro" id="IPR003812">
    <property type="entry name" value="Fido"/>
</dbReference>
<gene>
    <name evidence="2" type="ORF">FOC40_00355</name>
</gene>
<dbReference type="AlphaFoldDB" id="A0A857ACQ4"/>
<organism evidence="2 3">
    <name type="scientific">Schaalia odontolytica</name>
    <dbReference type="NCBI Taxonomy" id="1660"/>
    <lineage>
        <taxon>Bacteria</taxon>
        <taxon>Bacillati</taxon>
        <taxon>Actinomycetota</taxon>
        <taxon>Actinomycetes</taxon>
        <taxon>Actinomycetales</taxon>
        <taxon>Actinomycetaceae</taxon>
        <taxon>Schaalia</taxon>
    </lineage>
</organism>
<dbReference type="PROSITE" id="PS51459">
    <property type="entry name" value="FIDO"/>
    <property type="match status" value="1"/>
</dbReference>
<dbReference type="EMBL" id="CP046315">
    <property type="protein sequence ID" value="QGS11793.1"/>
    <property type="molecule type" value="Genomic_DNA"/>
</dbReference>
<dbReference type="InterPro" id="IPR006440">
    <property type="entry name" value="Doc"/>
</dbReference>